<evidence type="ECO:0000256" key="2">
    <source>
        <dbReference type="ARBA" id="ARBA00022723"/>
    </source>
</evidence>
<evidence type="ECO:0000256" key="6">
    <source>
        <dbReference type="ARBA" id="ARBA00048573"/>
    </source>
</evidence>
<keyword evidence="2 7" id="KW-0479">Metal-binding</keyword>
<dbReference type="SUPFAM" id="SSF50249">
    <property type="entry name" value="Nucleic acid-binding proteins"/>
    <property type="match status" value="1"/>
</dbReference>
<keyword evidence="4 7" id="KW-0067">ATP-binding</keyword>
<keyword evidence="7" id="KW-0963">Cytoplasm</keyword>
<dbReference type="InterPro" id="IPR044136">
    <property type="entry name" value="Lys-tRNA-ligase_II_N"/>
</dbReference>
<comment type="caution">
    <text evidence="7">Lacks conserved residue(s) required for the propagation of feature annotation.</text>
</comment>
<accession>K1YCB6</accession>
<dbReference type="NCBIfam" id="TIGR00499">
    <property type="entry name" value="lysS_bact"/>
    <property type="match status" value="1"/>
</dbReference>
<dbReference type="AlphaFoldDB" id="K1YCB6"/>
<dbReference type="Pfam" id="PF00152">
    <property type="entry name" value="tRNA-synt_2"/>
    <property type="match status" value="1"/>
</dbReference>
<dbReference type="InterPro" id="IPR006195">
    <property type="entry name" value="aa-tRNA-synth_II"/>
</dbReference>
<dbReference type="Pfam" id="PF01336">
    <property type="entry name" value="tRNA_anti-codon"/>
    <property type="match status" value="1"/>
</dbReference>
<keyword evidence="1 7" id="KW-0436">Ligase</keyword>
<comment type="caution">
    <text evidence="10">The sequence shown here is derived from an EMBL/GenBank/DDBJ whole genome shotgun (WGS) entry which is preliminary data.</text>
</comment>
<keyword evidence="5 7" id="KW-0030">Aminoacyl-tRNA synthetase</keyword>
<dbReference type="EC" id="6.1.1.6" evidence="7"/>
<dbReference type="InterPro" id="IPR012340">
    <property type="entry name" value="NA-bd_OB-fold"/>
</dbReference>
<dbReference type="PROSITE" id="PS50862">
    <property type="entry name" value="AA_TRNA_LIGASE_II"/>
    <property type="match status" value="1"/>
</dbReference>
<evidence type="ECO:0000256" key="3">
    <source>
        <dbReference type="ARBA" id="ARBA00022741"/>
    </source>
</evidence>
<dbReference type="PANTHER" id="PTHR42918:SF15">
    <property type="entry name" value="LYSINE--TRNA LIGASE, CHLOROPLASTIC_MITOCHONDRIAL"/>
    <property type="match status" value="1"/>
</dbReference>
<dbReference type="Gene3D" id="2.40.50.140">
    <property type="entry name" value="Nucleic acid-binding proteins"/>
    <property type="match status" value="1"/>
</dbReference>
<dbReference type="GO" id="GO:0004824">
    <property type="term" value="F:lysine-tRNA ligase activity"/>
    <property type="evidence" value="ECO:0007669"/>
    <property type="project" value="UniProtKB-UniRule"/>
</dbReference>
<feature type="binding site" evidence="7">
    <location>
        <position position="437"/>
    </location>
    <ligand>
        <name>Mg(2+)</name>
        <dbReference type="ChEBI" id="CHEBI:18420"/>
        <label>2</label>
    </ligand>
</feature>
<evidence type="ECO:0000256" key="4">
    <source>
        <dbReference type="ARBA" id="ARBA00022840"/>
    </source>
</evidence>
<sequence length="521" mass="60291">MVQHADEVQTRIEKIERMKDLGVIAYAASFDKKNPIGSLASFDAGQFRAIETIIVAPIDNVKTAGRVILFRSFGKISFAKIQDATGEIQVMFSRENCSIVTQDGIKTQLSEEVSAYKFMEKLVDMGDFIGVEWELFLTHKGELTVFVSAFTFLSKAIRPLPEKFHGLKDEETLYRQRYLDLITNNDTYNRFLLRSRFIKVMRDFYEEEGFIELETPILGNSASGAAAAPFTTHHNDYDLDVFLRISPETALKKATVGRFERVFEIARDFRNEGSDPSHLQEFTMVEHYVAYWNYEDNMRFIERMINSLFERLHLEKTVKIRDRDGNIQDVNFGTTWERIDYMKRIQEVTGIDIAKYEPGDEEVFRKILKDQKIVIEGMEKMGLTTLIDYFYKKLVRPKIVWPAFLYNYPKYMQPLARASDQLPGIVEQFQVVVNGWEIIKSYSELVDPLDQRARFEEQAKAAAAWDEEATSADYDFVLAMEYAMPPQSGLGFGIDRFLTLIMGQENLRDVILFPLVKPKNE</sequence>
<comment type="similarity">
    <text evidence="7">Belongs to the class-II aminoacyl-tRNA synthetase family.</text>
</comment>
<dbReference type="InterPro" id="IPR045864">
    <property type="entry name" value="aa-tRNA-synth_II/BPL/LPL"/>
</dbReference>
<dbReference type="GO" id="GO:0000287">
    <property type="term" value="F:magnesium ion binding"/>
    <property type="evidence" value="ECO:0007669"/>
    <property type="project" value="UniProtKB-UniRule"/>
</dbReference>
<comment type="subunit">
    <text evidence="7">Homodimer.</text>
</comment>
<dbReference type="SUPFAM" id="SSF55681">
    <property type="entry name" value="Class II aaRS and biotin synthetases"/>
    <property type="match status" value="1"/>
</dbReference>
<dbReference type="GO" id="GO:0005524">
    <property type="term" value="F:ATP binding"/>
    <property type="evidence" value="ECO:0007669"/>
    <property type="project" value="UniProtKB-UniRule"/>
</dbReference>
<evidence type="ECO:0000259" key="9">
    <source>
        <dbReference type="PROSITE" id="PS50862"/>
    </source>
</evidence>
<dbReference type="CDD" id="cd04322">
    <property type="entry name" value="LysRS_N"/>
    <property type="match status" value="1"/>
</dbReference>
<dbReference type="InterPro" id="IPR004365">
    <property type="entry name" value="NA-bd_OB_tRNA"/>
</dbReference>
<keyword evidence="7 8" id="KW-0460">Magnesium</keyword>
<evidence type="ECO:0000256" key="8">
    <source>
        <dbReference type="RuleBase" id="RU000336"/>
    </source>
</evidence>
<dbReference type="GO" id="GO:0005829">
    <property type="term" value="C:cytosol"/>
    <property type="evidence" value="ECO:0007669"/>
    <property type="project" value="TreeGrafter"/>
</dbReference>
<evidence type="ECO:0000256" key="7">
    <source>
        <dbReference type="HAMAP-Rule" id="MF_00252"/>
    </source>
</evidence>
<dbReference type="Gene3D" id="3.30.930.10">
    <property type="entry name" value="Bira Bifunctional Protein, Domain 2"/>
    <property type="match status" value="1"/>
</dbReference>
<dbReference type="HAMAP" id="MF_00252">
    <property type="entry name" value="Lys_tRNA_synth_class2"/>
    <property type="match status" value="1"/>
</dbReference>
<dbReference type="PANTHER" id="PTHR42918">
    <property type="entry name" value="LYSYL-TRNA SYNTHETASE"/>
    <property type="match status" value="1"/>
</dbReference>
<proteinExistence type="inferred from homology"/>
<dbReference type="PRINTS" id="PR00982">
    <property type="entry name" value="TRNASYNTHLYS"/>
</dbReference>
<reference evidence="10" key="1">
    <citation type="journal article" date="2012" name="Science">
        <title>Fermentation, hydrogen, and sulfur metabolism in multiple uncultivated bacterial phyla.</title>
        <authorList>
            <person name="Wrighton K.C."/>
            <person name="Thomas B.C."/>
            <person name="Sharon I."/>
            <person name="Miller C.S."/>
            <person name="Castelle C.J."/>
            <person name="VerBerkmoes N.C."/>
            <person name="Wilkins M.J."/>
            <person name="Hettich R.L."/>
            <person name="Lipton M.S."/>
            <person name="Williams K.H."/>
            <person name="Long P.E."/>
            <person name="Banfield J.F."/>
        </authorList>
    </citation>
    <scope>NUCLEOTIDE SEQUENCE [LARGE SCALE GENOMIC DNA]</scope>
</reference>
<dbReference type="GO" id="GO:0000049">
    <property type="term" value="F:tRNA binding"/>
    <property type="evidence" value="ECO:0007669"/>
    <property type="project" value="TreeGrafter"/>
</dbReference>
<evidence type="ECO:0000313" key="10">
    <source>
        <dbReference type="EMBL" id="EKD29958.1"/>
    </source>
</evidence>
<keyword evidence="7" id="KW-0648">Protein biosynthesis</keyword>
<feature type="binding site" evidence="7">
    <location>
        <position position="437"/>
    </location>
    <ligand>
        <name>Mg(2+)</name>
        <dbReference type="ChEBI" id="CHEBI:18420"/>
        <label>1</label>
    </ligand>
</feature>
<comment type="cofactor">
    <cofactor evidence="7 8">
        <name>Mg(2+)</name>
        <dbReference type="ChEBI" id="CHEBI:18420"/>
    </cofactor>
    <text evidence="7 8">Binds 3 Mg(2+) ions per subunit.</text>
</comment>
<dbReference type="InterPro" id="IPR004364">
    <property type="entry name" value="Aa-tRNA-synt_II"/>
</dbReference>
<evidence type="ECO:0000256" key="5">
    <source>
        <dbReference type="ARBA" id="ARBA00023146"/>
    </source>
</evidence>
<dbReference type="InterPro" id="IPR018149">
    <property type="entry name" value="Lys-tRNA-synth_II_C"/>
</dbReference>
<name>K1YCB6_9BACT</name>
<evidence type="ECO:0000256" key="1">
    <source>
        <dbReference type="ARBA" id="ARBA00022598"/>
    </source>
</evidence>
<dbReference type="NCBIfam" id="NF001756">
    <property type="entry name" value="PRK00484.1"/>
    <property type="match status" value="1"/>
</dbReference>
<dbReference type="InterPro" id="IPR002313">
    <property type="entry name" value="Lys-tRNA-ligase_II"/>
</dbReference>
<comment type="subcellular location">
    <subcellularLocation>
        <location evidence="7">Cytoplasm</location>
    </subcellularLocation>
</comment>
<dbReference type="GO" id="GO:0006430">
    <property type="term" value="P:lysyl-tRNA aminoacylation"/>
    <property type="evidence" value="ECO:0007669"/>
    <property type="project" value="UniProtKB-UniRule"/>
</dbReference>
<dbReference type="EMBL" id="AMFJ01034200">
    <property type="protein sequence ID" value="EKD29958.1"/>
    <property type="molecule type" value="Genomic_DNA"/>
</dbReference>
<comment type="catalytic activity">
    <reaction evidence="6 7 8">
        <text>tRNA(Lys) + L-lysine + ATP = L-lysyl-tRNA(Lys) + AMP + diphosphate</text>
        <dbReference type="Rhea" id="RHEA:20792"/>
        <dbReference type="Rhea" id="RHEA-COMP:9696"/>
        <dbReference type="Rhea" id="RHEA-COMP:9697"/>
        <dbReference type="ChEBI" id="CHEBI:30616"/>
        <dbReference type="ChEBI" id="CHEBI:32551"/>
        <dbReference type="ChEBI" id="CHEBI:33019"/>
        <dbReference type="ChEBI" id="CHEBI:78442"/>
        <dbReference type="ChEBI" id="CHEBI:78529"/>
        <dbReference type="ChEBI" id="CHEBI:456215"/>
        <dbReference type="EC" id="6.1.1.6"/>
    </reaction>
</comment>
<keyword evidence="3 7" id="KW-0547">Nucleotide-binding</keyword>
<gene>
    <name evidence="7" type="primary">lysS</name>
    <name evidence="10" type="ORF">ACD_78C00200G0003</name>
</gene>
<organism evidence="10">
    <name type="scientific">uncultured bacterium</name>
    <name type="common">gcode 4</name>
    <dbReference type="NCBI Taxonomy" id="1234023"/>
    <lineage>
        <taxon>Bacteria</taxon>
        <taxon>environmental samples</taxon>
    </lineage>
</organism>
<feature type="domain" description="Aminoacyl-transfer RNA synthetases class-II family profile" evidence="9">
    <location>
        <begin position="191"/>
        <end position="518"/>
    </location>
</feature>
<protein>
    <recommendedName>
        <fullName evidence="7">Lysine--tRNA ligase</fullName>
        <ecNumber evidence="7">6.1.1.6</ecNumber>
    </recommendedName>
    <alternativeName>
        <fullName evidence="7">Lysyl-tRNA synthetase</fullName>
        <shortName evidence="7">LysRS</shortName>
    </alternativeName>
</protein>